<dbReference type="Gene3D" id="2.160.20.80">
    <property type="entry name" value="E3 ubiquitin-protein ligase SopA"/>
    <property type="match status" value="1"/>
</dbReference>
<dbReference type="EMBL" id="JABAGI010000003">
    <property type="protein sequence ID" value="NME61912.1"/>
    <property type="molecule type" value="Genomic_DNA"/>
</dbReference>
<name>A0A7X9NQX2_9BIFI</name>
<organism evidence="2 3">
    <name type="scientific">Bifidobacterium thermophilum</name>
    <dbReference type="NCBI Taxonomy" id="33905"/>
    <lineage>
        <taxon>Bacteria</taxon>
        <taxon>Bacillati</taxon>
        <taxon>Actinomycetota</taxon>
        <taxon>Actinomycetes</taxon>
        <taxon>Bifidobacteriales</taxon>
        <taxon>Bifidobacteriaceae</taxon>
        <taxon>Bifidobacterium</taxon>
    </lineage>
</organism>
<dbReference type="PANTHER" id="PTHR14136">
    <property type="entry name" value="BTB_POZ DOMAIN-CONTAINING PROTEIN KCTD9"/>
    <property type="match status" value="1"/>
</dbReference>
<dbReference type="Proteomes" id="UP000588369">
    <property type="component" value="Unassembled WGS sequence"/>
</dbReference>
<evidence type="ECO:0000313" key="3">
    <source>
        <dbReference type="Proteomes" id="UP000588369"/>
    </source>
</evidence>
<evidence type="ECO:0000313" key="2">
    <source>
        <dbReference type="EMBL" id="NME61912.1"/>
    </source>
</evidence>
<dbReference type="InterPro" id="IPR001646">
    <property type="entry name" value="5peptide_repeat"/>
</dbReference>
<accession>A0A7X9NQX2</accession>
<dbReference type="Pfam" id="PF00805">
    <property type="entry name" value="Pentapeptide"/>
    <property type="match status" value="2"/>
</dbReference>
<dbReference type="AlphaFoldDB" id="A0A7X9NQX2"/>
<dbReference type="PANTHER" id="PTHR14136:SF17">
    <property type="entry name" value="BTB_POZ DOMAIN-CONTAINING PROTEIN KCTD9"/>
    <property type="match status" value="1"/>
</dbReference>
<dbReference type="SUPFAM" id="SSF141571">
    <property type="entry name" value="Pentapeptide repeat-like"/>
    <property type="match status" value="1"/>
</dbReference>
<dbReference type="RefSeq" id="WP_168984012.1">
    <property type="nucleotide sequence ID" value="NZ_JABAGI010000003.1"/>
</dbReference>
<protein>
    <submittedName>
        <fullName evidence="2">Pentapeptide repeat-containing protein</fullName>
    </submittedName>
</protein>
<evidence type="ECO:0000256" key="1">
    <source>
        <dbReference type="SAM" id="MobiDB-lite"/>
    </source>
</evidence>
<reference evidence="2 3" key="1">
    <citation type="submission" date="2020-04" db="EMBL/GenBank/DDBJ databases">
        <authorList>
            <person name="Hitch T.C.A."/>
            <person name="Wylensek D."/>
            <person name="Clavel T."/>
        </authorList>
    </citation>
    <scope>NUCLEOTIDE SEQUENCE [LARGE SCALE GENOMIC DNA]</scope>
    <source>
        <strain evidence="2 3">BSM-130-P53-3C</strain>
    </source>
</reference>
<dbReference type="InterPro" id="IPR051082">
    <property type="entry name" value="Pentapeptide-BTB/POZ_domain"/>
</dbReference>
<gene>
    <name evidence="2" type="ORF">HF844_03710</name>
</gene>
<feature type="region of interest" description="Disordered" evidence="1">
    <location>
        <begin position="1"/>
        <end position="43"/>
    </location>
</feature>
<proteinExistence type="predicted"/>
<comment type="caution">
    <text evidence="2">The sequence shown here is derived from an EMBL/GenBank/DDBJ whole genome shotgun (WGS) entry which is preliminary data.</text>
</comment>
<sequence>MTQARKPAGSPGSTGGQFDHDPTSGTAGLPPLGPQTGGDGDLLAATCRKRKPDLSRPFDCRGAMLYWNLHRAKAAPGSRFDGADFTGVDLSDAQLSECRFDKADFTGADLHGADLHGSSMVDADFTNAYMIKQVNLNGCDLMGARFDGASLNCWLEGADLTDADFTKANFRTANNRILVDEHTTLDGTLMTWRQAKHVDISGHRNEDPARWLMEHGVVMVGPKPGAHTGTGETHAQRNLRIGRETGVPSEDVALAFEGARRAGNGWEVVPPYHTEPVAQGRTREEAVKAALDEAPVMFSADTIRRAWRRHEGW</sequence>